<dbReference type="InterPro" id="IPR052913">
    <property type="entry name" value="Glycopeptide_resist_protein"/>
</dbReference>
<sequence>MKKIGWAFTCLCLAFLAVLLFPGKASAAAAPAASEGVYIENVNVSGMTEEEIAQAVNDKISELQQETVLLYVNGTPVSVTAGELGLTYTNPEVIHQALSVGRQGNVLKRFQVERYHQKYGPLVFELKLAVTAETVQSVIEEKCVPQGYPAVNLGLVHNSDGSFSTTEKKDGISVKVDESVSKVVNYMNTEWHGGLGGVSVEVEVLPAQGDEAQMALVQNVLGSGSTQYDPEQTSRSTNIAVGASKLNGRLMYPGEELSVSDAMAPYTAEAGYLPATSIEMGSYVDSYGGGICQVSTTLYRAVLEAELEVTERSNHSLLVGYVEPSMDAAIAEGIKDFKFVNNTDAPIYIEGYAGGGEIYFSIYGHETRDPARSIAFESETLSTVDATVEITADAEADFGKLETEPGHSGSTAEVWKVISVNGEVQSREQVNYSEYQMIPTKYKVGTKGASTAALQAITKAIASGDIAKVQQVIAEHPGGA</sequence>
<dbReference type="EMBL" id="CP060635">
    <property type="protein sequence ID" value="QNM08826.1"/>
    <property type="molecule type" value="Genomic_DNA"/>
</dbReference>
<keyword evidence="5" id="KW-1185">Reference proteome</keyword>
<dbReference type="Pfam" id="PF04294">
    <property type="entry name" value="VanW"/>
    <property type="match status" value="1"/>
</dbReference>
<protein>
    <submittedName>
        <fullName evidence="4">VanW family protein</fullName>
    </submittedName>
</protein>
<reference evidence="4 5" key="1">
    <citation type="submission" date="2020-08" db="EMBL/GenBank/DDBJ databases">
        <authorList>
            <person name="Liu C."/>
            <person name="Sun Q."/>
        </authorList>
    </citation>
    <scope>NUCLEOTIDE SEQUENCE [LARGE SCALE GENOMIC DNA]</scope>
    <source>
        <strain evidence="4 5">NSJ-29</strain>
    </source>
</reference>
<dbReference type="InterPro" id="IPR011098">
    <property type="entry name" value="G5_dom"/>
</dbReference>
<dbReference type="Pfam" id="PF12229">
    <property type="entry name" value="PG_binding_4"/>
    <property type="match status" value="1"/>
</dbReference>
<dbReference type="PANTHER" id="PTHR35788">
    <property type="entry name" value="EXPORTED PROTEIN-RELATED"/>
    <property type="match status" value="1"/>
</dbReference>
<dbReference type="KEGG" id="whj:H9Q79_00460"/>
<feature type="signal peptide" evidence="2">
    <location>
        <begin position="1"/>
        <end position="27"/>
    </location>
</feature>
<feature type="chain" id="PRO_5028937072" evidence="2">
    <location>
        <begin position="28"/>
        <end position="480"/>
    </location>
</feature>
<dbReference type="InterPro" id="IPR007391">
    <property type="entry name" value="Vancomycin_resist_VanW"/>
</dbReference>
<organism evidence="4 5">
    <name type="scientific">Wansuia hejianensis</name>
    <dbReference type="NCBI Taxonomy" id="2763667"/>
    <lineage>
        <taxon>Bacteria</taxon>
        <taxon>Bacillati</taxon>
        <taxon>Bacillota</taxon>
        <taxon>Clostridia</taxon>
        <taxon>Lachnospirales</taxon>
        <taxon>Lachnospiraceae</taxon>
        <taxon>Wansuia</taxon>
    </lineage>
</organism>
<evidence type="ECO:0000259" key="3">
    <source>
        <dbReference type="SMART" id="SM01208"/>
    </source>
</evidence>
<accession>A0A7G9GDE4</accession>
<name>A0A7G9GDE4_9FIRM</name>
<feature type="domain" description="G5" evidence="3">
    <location>
        <begin position="372"/>
        <end position="448"/>
    </location>
</feature>
<dbReference type="AlphaFoldDB" id="A0A7G9GDE4"/>
<evidence type="ECO:0000256" key="1">
    <source>
        <dbReference type="ARBA" id="ARBA00022729"/>
    </source>
</evidence>
<dbReference type="PANTHER" id="PTHR35788:SF1">
    <property type="entry name" value="EXPORTED PROTEIN"/>
    <property type="match status" value="1"/>
</dbReference>
<proteinExistence type="predicted"/>
<dbReference type="Proteomes" id="UP000515860">
    <property type="component" value="Chromosome"/>
</dbReference>
<evidence type="ECO:0000256" key="2">
    <source>
        <dbReference type="SAM" id="SignalP"/>
    </source>
</evidence>
<dbReference type="RefSeq" id="WP_249328960.1">
    <property type="nucleotide sequence ID" value="NZ_CP060635.1"/>
</dbReference>
<evidence type="ECO:0000313" key="5">
    <source>
        <dbReference type="Proteomes" id="UP000515860"/>
    </source>
</evidence>
<dbReference type="SMART" id="SM01208">
    <property type="entry name" value="G5"/>
    <property type="match status" value="1"/>
</dbReference>
<evidence type="ECO:0000313" key="4">
    <source>
        <dbReference type="EMBL" id="QNM08826.1"/>
    </source>
</evidence>
<gene>
    <name evidence="4" type="ORF">H9Q79_00460</name>
</gene>
<keyword evidence="1 2" id="KW-0732">Signal</keyword>
<dbReference type="InterPro" id="IPR022029">
    <property type="entry name" value="YoaR-like_PG-bd"/>
</dbReference>